<dbReference type="PATRIC" id="fig|137591.25.peg.1195"/>
<dbReference type="PANTHER" id="PTHR22916">
    <property type="entry name" value="GLYCOSYLTRANSFERASE"/>
    <property type="match status" value="1"/>
</dbReference>
<gene>
    <name evidence="2" type="primary">epsJ_2</name>
    <name evidence="2" type="ORF">QX99_01223</name>
</gene>
<evidence type="ECO:0000313" key="3">
    <source>
        <dbReference type="Proteomes" id="UP000032287"/>
    </source>
</evidence>
<dbReference type="Pfam" id="PF00535">
    <property type="entry name" value="Glycos_transf_2"/>
    <property type="match status" value="1"/>
</dbReference>
<evidence type="ECO:0000259" key="1">
    <source>
        <dbReference type="Pfam" id="PF00535"/>
    </source>
</evidence>
<keyword evidence="2" id="KW-0808">Transferase</keyword>
<sequence>MHQDKTLISVVLAVYNLELYVERAIQSFIQCRADEFAELIIVNDGSTDRTSEICEKYLSRQDVRIITKDHSGLAAARNTGIEKSMGDYVVFLDGDDSLDEGLLQKLKLAIKEGGDVDLFYYNWQEINNRTCILVQEYDAMKTVAVWNKCYKKAFLDKNQLRFSESCLFEDIGYSPRAFVLSNKVRHISGKPLYYYHVRPDSASHRFVTAKDRLSAIRALKKLERELLPILQSDQYADMITIYIMDCWWFHIREFLKEEDDHGYVLGEFIQFLCESIFLKSASKFNFKTLGLKKSLLCILITRMGIKNRSFIRFLITLS</sequence>
<feature type="domain" description="Glycosyltransferase 2-like" evidence="1">
    <location>
        <begin position="9"/>
        <end position="116"/>
    </location>
</feature>
<organism evidence="2 3">
    <name type="scientific">Weissella cibaria</name>
    <dbReference type="NCBI Taxonomy" id="137591"/>
    <lineage>
        <taxon>Bacteria</taxon>
        <taxon>Bacillati</taxon>
        <taxon>Bacillota</taxon>
        <taxon>Bacilli</taxon>
        <taxon>Lactobacillales</taxon>
        <taxon>Lactobacillaceae</taxon>
        <taxon>Weissella</taxon>
    </lineage>
</organism>
<comment type="caution">
    <text evidence="2">The sequence shown here is derived from an EMBL/GenBank/DDBJ whole genome shotgun (WGS) entry which is preliminary data.</text>
</comment>
<dbReference type="InterPro" id="IPR001173">
    <property type="entry name" value="Glyco_trans_2-like"/>
</dbReference>
<dbReference type="InterPro" id="IPR029044">
    <property type="entry name" value="Nucleotide-diphossugar_trans"/>
</dbReference>
<dbReference type="AlphaFoldDB" id="A0A0D1LJ08"/>
<dbReference type="PANTHER" id="PTHR22916:SF3">
    <property type="entry name" value="UDP-GLCNAC:BETAGAL BETA-1,3-N-ACETYLGLUCOSAMINYLTRANSFERASE-LIKE PROTEIN 1"/>
    <property type="match status" value="1"/>
</dbReference>
<protein>
    <submittedName>
        <fullName evidence="2">EpsJ_2 protein</fullName>
        <ecNumber evidence="2">2.4.-.-</ecNumber>
    </submittedName>
</protein>
<dbReference type="EMBL" id="JWHU01000021">
    <property type="protein sequence ID" value="KIU20415.1"/>
    <property type="molecule type" value="Genomic_DNA"/>
</dbReference>
<accession>A0A0D1LJ08</accession>
<keyword evidence="2" id="KW-0328">Glycosyltransferase</keyword>
<dbReference type="Proteomes" id="UP000032287">
    <property type="component" value="Unassembled WGS sequence"/>
</dbReference>
<dbReference type="CDD" id="cd00761">
    <property type="entry name" value="Glyco_tranf_GTA_type"/>
    <property type="match status" value="1"/>
</dbReference>
<keyword evidence="3" id="KW-1185">Reference proteome</keyword>
<dbReference type="Gene3D" id="3.90.550.10">
    <property type="entry name" value="Spore Coat Polysaccharide Biosynthesis Protein SpsA, Chain A"/>
    <property type="match status" value="1"/>
</dbReference>
<evidence type="ECO:0000313" key="2">
    <source>
        <dbReference type="EMBL" id="KIU20415.1"/>
    </source>
</evidence>
<dbReference type="SUPFAM" id="SSF53448">
    <property type="entry name" value="Nucleotide-diphospho-sugar transferases"/>
    <property type="match status" value="1"/>
</dbReference>
<dbReference type="RefSeq" id="WP_043707765.1">
    <property type="nucleotide sequence ID" value="NZ_JALOCT010000020.1"/>
</dbReference>
<dbReference type="GO" id="GO:0016758">
    <property type="term" value="F:hexosyltransferase activity"/>
    <property type="evidence" value="ECO:0007669"/>
    <property type="project" value="UniProtKB-ARBA"/>
</dbReference>
<reference evidence="2" key="1">
    <citation type="journal article" date="2015" name="Microbiology (Mosc.)">
        <title>Genomics of the Weissella cibaria species with an examination of its metabolic traits.</title>
        <authorList>
            <person name="Lynch K.M."/>
            <person name="Lucid A."/>
            <person name="Arendt E.K."/>
            <person name="Sleator R.D."/>
            <person name="Lucey B."/>
            <person name="Coffey A."/>
        </authorList>
    </citation>
    <scope>NUCLEOTIDE SEQUENCE [LARGE SCALE GENOMIC DNA]</scope>
    <source>
        <strain evidence="2">MG1</strain>
    </source>
</reference>
<dbReference type="STRING" id="137591.AO080_03170"/>
<proteinExistence type="predicted"/>
<name>A0A0D1LJ08_9LACO</name>
<dbReference type="EC" id="2.4.-.-" evidence="2"/>